<protein>
    <submittedName>
        <fullName evidence="1">Uncharacterized protein</fullName>
    </submittedName>
</protein>
<name>A0AAU9ISL2_9CILI</name>
<reference evidence="1" key="1">
    <citation type="submission" date="2021-09" db="EMBL/GenBank/DDBJ databases">
        <authorList>
            <consortium name="AG Swart"/>
            <person name="Singh M."/>
            <person name="Singh A."/>
            <person name="Seah K."/>
            <person name="Emmerich C."/>
        </authorList>
    </citation>
    <scope>NUCLEOTIDE SEQUENCE</scope>
    <source>
        <strain evidence="1">ATCC30299</strain>
    </source>
</reference>
<dbReference type="AlphaFoldDB" id="A0AAU9ISL2"/>
<dbReference type="Proteomes" id="UP001162131">
    <property type="component" value="Unassembled WGS sequence"/>
</dbReference>
<proteinExistence type="predicted"/>
<sequence>MDNEPPLAISTAGIWKKCPPISISSKTQTPLEGVSLSKIIEEDSKLSTHIDKSFLLTINLPMISNAENHTPSHHHAPIKLKQMSKEIDVKPKIVNAPSPEYQALCEILLTKRCPTKKYKFD</sequence>
<evidence type="ECO:0000313" key="1">
    <source>
        <dbReference type="EMBL" id="CAG9314205.1"/>
    </source>
</evidence>
<evidence type="ECO:0000313" key="2">
    <source>
        <dbReference type="Proteomes" id="UP001162131"/>
    </source>
</evidence>
<gene>
    <name evidence="1" type="ORF">BSTOLATCC_MIC10001</name>
</gene>
<dbReference type="EMBL" id="CAJZBQ010000011">
    <property type="protein sequence ID" value="CAG9314205.1"/>
    <property type="molecule type" value="Genomic_DNA"/>
</dbReference>
<keyword evidence="2" id="KW-1185">Reference proteome</keyword>
<comment type="caution">
    <text evidence="1">The sequence shown here is derived from an EMBL/GenBank/DDBJ whole genome shotgun (WGS) entry which is preliminary data.</text>
</comment>
<accession>A0AAU9ISL2</accession>
<organism evidence="1 2">
    <name type="scientific">Blepharisma stoltei</name>
    <dbReference type="NCBI Taxonomy" id="1481888"/>
    <lineage>
        <taxon>Eukaryota</taxon>
        <taxon>Sar</taxon>
        <taxon>Alveolata</taxon>
        <taxon>Ciliophora</taxon>
        <taxon>Postciliodesmatophora</taxon>
        <taxon>Heterotrichea</taxon>
        <taxon>Heterotrichida</taxon>
        <taxon>Blepharismidae</taxon>
        <taxon>Blepharisma</taxon>
    </lineage>
</organism>